<protein>
    <submittedName>
        <fullName evidence="2">Uncharacterized protein</fullName>
    </submittedName>
</protein>
<accession>A0A5E4PLM7</accession>
<keyword evidence="3" id="KW-1185">Reference proteome</keyword>
<feature type="compositionally biased region" description="Low complexity" evidence="1">
    <location>
        <begin position="636"/>
        <end position="647"/>
    </location>
</feature>
<dbReference type="AlphaFoldDB" id="A0A5E4PLM7"/>
<gene>
    <name evidence="2" type="ORF">LSINAPIS_LOCUS64</name>
</gene>
<dbReference type="Proteomes" id="UP000324832">
    <property type="component" value="Unassembled WGS sequence"/>
</dbReference>
<feature type="region of interest" description="Disordered" evidence="1">
    <location>
        <begin position="586"/>
        <end position="653"/>
    </location>
</feature>
<sequence length="939" mass="102947">MSKNDDGLFLLEAFIDKIVFVKSPCFSDRDFRTCVNIECSSIEPLEICDDDTTECIARSGGPFIKTFNCGKSCLFSLKESDISTAMSKFPIKVTVYKSLPCGCLPTKIIMGQCTIDMTKEFVETRKKFLEDPTSVSYEALKDSFRIVDPEGEETGDIVMFLRISCFGKLIITKFQGSGVPTLGAGGKSTSGVIDRSCAPRKDFQTMDDPCVCGAARGHGRSGIGGIEGNTCSGANAVCPPAPDPYNSMPCQDPDDPCYCTGPKPQPKQQMLCRNTDQYCLHVPKDCCPPGNKVIFQMPSDSCGTGHKQRAHFKFSSDGVGDLARDEPGQLMPTTAENYPGVVYDLPTQVIKLRIGKTVEMHGRKSKLEYQFITPVMTQEKVIPTTDTRVAQCVSTCTGCCRVRSLPFYQDLSHEIQKSDLIRSILELQHVEFLANKKYMNIILMSPDNYRRNYLERSHLKQINNNTSNDSIISESNCNSITFKNGQCNTLFKAGNPGKKPLFGQRETTVYMAFFNKLCDYQTSGTQATASINKCFQVNGTSLPLNYSNASSFSTSMGTTSTTRDISPYYNDKERYVNVYLFGRNKTNQKGLGDPNTKPKRTVDKSSSSATKCSDARIGPCDSKPIIKSKKSHNKMKSQNTSSSQTKSVRGTTTATNALKSVSIKDDKLNKPCPAIGVTEGDMMVTISHIKIAPRETCPVHGKEPCQGPKCIVAAAGADKAPVKVSTSANPRRGVFELVIRRMTGAPLAKNELMLEWTPPPSHPPPCSTPCPMPCPVPIPCRPSKCRMIVCRPSPCKPKCFKKKPCGQPCFKCCKPPCKPCPIPRYRISPPCNPCSACCVFPPPFCKKPCAPPCCGSPCGAGSCKSSPCLRPCPVGRKRTRRTKSQPKIRGHRKRTSPCNNRKKTCPVVKCRSMPGCCDSPPLCPPRKCCSVLHCKPKCC</sequence>
<dbReference type="EMBL" id="FZQP02000002">
    <property type="protein sequence ID" value="VVC86196.1"/>
    <property type="molecule type" value="Genomic_DNA"/>
</dbReference>
<evidence type="ECO:0000313" key="2">
    <source>
        <dbReference type="EMBL" id="VVC86196.1"/>
    </source>
</evidence>
<feature type="compositionally biased region" description="Basic residues" evidence="1">
    <location>
        <begin position="626"/>
        <end position="635"/>
    </location>
</feature>
<evidence type="ECO:0000256" key="1">
    <source>
        <dbReference type="SAM" id="MobiDB-lite"/>
    </source>
</evidence>
<organism evidence="2 3">
    <name type="scientific">Leptidea sinapis</name>
    <dbReference type="NCBI Taxonomy" id="189913"/>
    <lineage>
        <taxon>Eukaryota</taxon>
        <taxon>Metazoa</taxon>
        <taxon>Ecdysozoa</taxon>
        <taxon>Arthropoda</taxon>
        <taxon>Hexapoda</taxon>
        <taxon>Insecta</taxon>
        <taxon>Pterygota</taxon>
        <taxon>Neoptera</taxon>
        <taxon>Endopterygota</taxon>
        <taxon>Lepidoptera</taxon>
        <taxon>Glossata</taxon>
        <taxon>Ditrysia</taxon>
        <taxon>Papilionoidea</taxon>
        <taxon>Pieridae</taxon>
        <taxon>Dismorphiinae</taxon>
        <taxon>Leptidea</taxon>
    </lineage>
</organism>
<evidence type="ECO:0000313" key="3">
    <source>
        <dbReference type="Proteomes" id="UP000324832"/>
    </source>
</evidence>
<proteinExistence type="predicted"/>
<name>A0A5E4PLM7_9NEOP</name>
<reference evidence="2 3" key="1">
    <citation type="submission" date="2017-07" db="EMBL/GenBank/DDBJ databases">
        <authorList>
            <person name="Talla V."/>
            <person name="Backstrom N."/>
        </authorList>
    </citation>
    <scope>NUCLEOTIDE SEQUENCE [LARGE SCALE GENOMIC DNA]</scope>
</reference>
<dbReference type="Pfam" id="PF14924">
    <property type="entry name" value="MAP10_N"/>
    <property type="match status" value="1"/>
</dbReference>